<dbReference type="PROSITE" id="PS50143">
    <property type="entry name" value="BIR_REPEAT_2"/>
    <property type="match status" value="1"/>
</dbReference>
<proteinExistence type="predicted"/>
<dbReference type="GO" id="GO:0005634">
    <property type="term" value="C:nucleus"/>
    <property type="evidence" value="ECO:0007669"/>
    <property type="project" value="TreeGrafter"/>
</dbReference>
<dbReference type="OrthoDB" id="2196114at2759"/>
<dbReference type="InterPro" id="IPR050784">
    <property type="entry name" value="IAP"/>
</dbReference>
<protein>
    <submittedName>
        <fullName evidence="1">Uncharacterized protein</fullName>
    </submittedName>
</protein>
<sequence length="200" mass="23329">MRPNDEGFWSDAIVYKPMTNHETRFVTFYNWQPYELASAGFFCKEHSTGLVECFHCGLALSYWQTTDTPMIEHIRHRPGFEFVKFKCGQKMVDQSATEYGVELTKEDDFLNIDGRPTFNQYLSWLNFMKRLGVVFEAYDPNDFLRWRRAKKADHKVTANILALGSETVEKRLRTLQNPLCQLPKRHTALDLAQDGLIFSS</sequence>
<dbReference type="Gene3D" id="1.10.1170.10">
    <property type="entry name" value="Inhibitor Of Apoptosis Protein (2mihbC-IAP-1), Chain A"/>
    <property type="match status" value="1"/>
</dbReference>
<name>A0A1D1VXP4_RAMVA</name>
<reference evidence="1 2" key="1">
    <citation type="journal article" date="2016" name="Nat. Commun.">
        <title>Extremotolerant tardigrade genome and improved radiotolerance of human cultured cells by tardigrade-unique protein.</title>
        <authorList>
            <person name="Hashimoto T."/>
            <person name="Horikawa D.D."/>
            <person name="Saito Y."/>
            <person name="Kuwahara H."/>
            <person name="Kozuka-Hata H."/>
            <person name="Shin-I T."/>
            <person name="Minakuchi Y."/>
            <person name="Ohishi K."/>
            <person name="Motoyama A."/>
            <person name="Aizu T."/>
            <person name="Enomoto A."/>
            <person name="Kondo K."/>
            <person name="Tanaka S."/>
            <person name="Hara Y."/>
            <person name="Koshikawa S."/>
            <person name="Sagara H."/>
            <person name="Miura T."/>
            <person name="Yokobori S."/>
            <person name="Miyagawa K."/>
            <person name="Suzuki Y."/>
            <person name="Kubo T."/>
            <person name="Oyama M."/>
            <person name="Kohara Y."/>
            <person name="Fujiyama A."/>
            <person name="Arakawa K."/>
            <person name="Katayama T."/>
            <person name="Toyoda A."/>
            <person name="Kunieda T."/>
        </authorList>
    </citation>
    <scope>NUCLEOTIDE SEQUENCE [LARGE SCALE GENOMIC DNA]</scope>
    <source>
        <strain evidence="1 2">YOKOZUNA-1</strain>
    </source>
</reference>
<dbReference type="EMBL" id="BDGG01000011">
    <property type="protein sequence ID" value="GAV04588.1"/>
    <property type="molecule type" value="Genomic_DNA"/>
</dbReference>
<dbReference type="Proteomes" id="UP000186922">
    <property type="component" value="Unassembled WGS sequence"/>
</dbReference>
<dbReference type="GO" id="GO:0005737">
    <property type="term" value="C:cytoplasm"/>
    <property type="evidence" value="ECO:0007669"/>
    <property type="project" value="TreeGrafter"/>
</dbReference>
<evidence type="ECO:0000313" key="1">
    <source>
        <dbReference type="EMBL" id="GAV04588.1"/>
    </source>
</evidence>
<dbReference type="SUPFAM" id="SSF57924">
    <property type="entry name" value="Inhibitor of apoptosis (IAP) repeat"/>
    <property type="match status" value="1"/>
</dbReference>
<gene>
    <name evidence="1" type="primary">RvY_14852-1</name>
    <name evidence="1" type="synonym">RvY_14852.1</name>
    <name evidence="1" type="ORF">RvY_14852</name>
</gene>
<dbReference type="Pfam" id="PF00653">
    <property type="entry name" value="BIR"/>
    <property type="match status" value="1"/>
</dbReference>
<comment type="caution">
    <text evidence="1">The sequence shown here is derived from an EMBL/GenBank/DDBJ whole genome shotgun (WGS) entry which is preliminary data.</text>
</comment>
<dbReference type="PANTHER" id="PTHR10044:SF139">
    <property type="entry name" value="DEATH-ASSOCIATED INHIBITOR OF APOPTOSIS 2"/>
    <property type="match status" value="1"/>
</dbReference>
<evidence type="ECO:0000313" key="2">
    <source>
        <dbReference type="Proteomes" id="UP000186922"/>
    </source>
</evidence>
<dbReference type="InterPro" id="IPR001370">
    <property type="entry name" value="BIR_rpt"/>
</dbReference>
<dbReference type="PANTHER" id="PTHR10044">
    <property type="entry name" value="INHIBITOR OF APOPTOSIS"/>
    <property type="match status" value="1"/>
</dbReference>
<dbReference type="SMART" id="SM00238">
    <property type="entry name" value="BIR"/>
    <property type="match status" value="1"/>
</dbReference>
<dbReference type="AlphaFoldDB" id="A0A1D1VXP4"/>
<dbReference type="STRING" id="947166.A0A1D1VXP4"/>
<accession>A0A1D1VXP4</accession>
<keyword evidence="2" id="KW-1185">Reference proteome</keyword>
<organism evidence="1 2">
    <name type="scientific">Ramazzottius varieornatus</name>
    <name type="common">Water bear</name>
    <name type="synonym">Tardigrade</name>
    <dbReference type="NCBI Taxonomy" id="947166"/>
    <lineage>
        <taxon>Eukaryota</taxon>
        <taxon>Metazoa</taxon>
        <taxon>Ecdysozoa</taxon>
        <taxon>Tardigrada</taxon>
        <taxon>Eutardigrada</taxon>
        <taxon>Parachela</taxon>
        <taxon>Hypsibioidea</taxon>
        <taxon>Ramazzottiidae</taxon>
        <taxon>Ramazzottius</taxon>
    </lineage>
</organism>